<dbReference type="InterPro" id="IPR003691">
    <property type="entry name" value="FluC"/>
</dbReference>
<evidence type="ECO:0000256" key="1">
    <source>
        <dbReference type="ARBA" id="ARBA00004651"/>
    </source>
</evidence>
<organism evidence="12 13">
    <name type="scientific">Bifidobacterium vespertilionis</name>
    <dbReference type="NCBI Taxonomy" id="2562524"/>
    <lineage>
        <taxon>Bacteria</taxon>
        <taxon>Bacillati</taxon>
        <taxon>Actinomycetota</taxon>
        <taxon>Actinomycetes</taxon>
        <taxon>Bifidobacteriales</taxon>
        <taxon>Bifidobacteriaceae</taxon>
        <taxon>Bifidobacterium</taxon>
    </lineage>
</organism>
<dbReference type="AlphaFoldDB" id="A0A5J5DV53"/>
<evidence type="ECO:0000313" key="12">
    <source>
        <dbReference type="EMBL" id="KAA8822257.1"/>
    </source>
</evidence>
<dbReference type="HAMAP" id="MF_00454">
    <property type="entry name" value="FluC"/>
    <property type="match status" value="1"/>
</dbReference>
<comment type="activity regulation">
    <text evidence="10">Na(+) is not transported, but it plays an essential structural role and its presence is essential for fluoride channel function.</text>
</comment>
<keyword evidence="10" id="KW-0479">Metal-binding</keyword>
<comment type="subcellular location">
    <subcellularLocation>
        <location evidence="1 10">Cell membrane</location>
        <topology evidence="1 10">Multi-pass membrane protein</topology>
    </subcellularLocation>
</comment>
<keyword evidence="5 10" id="KW-0472">Membrane</keyword>
<keyword evidence="6 10" id="KW-0407">Ion channel</keyword>
<dbReference type="Proteomes" id="UP000374630">
    <property type="component" value="Unassembled WGS sequence"/>
</dbReference>
<evidence type="ECO:0000256" key="3">
    <source>
        <dbReference type="ARBA" id="ARBA00022692"/>
    </source>
</evidence>
<reference evidence="13 14" key="1">
    <citation type="journal article" date="2019" name="Syst. Appl. Microbiol.">
        <title>Characterization of Bifidobacterium species in feaces of the Egyptian fruit bat: Description of B. vespertilionis sp. nov. and B. rousetti sp. nov.</title>
        <authorList>
            <person name="Modesto M."/>
            <person name="Satti M."/>
            <person name="Watanabe K."/>
            <person name="Puglisi E."/>
            <person name="Morelli L."/>
            <person name="Huang C.-H."/>
            <person name="Liou J.-S."/>
            <person name="Miyashita M."/>
            <person name="Tamura T."/>
            <person name="Saito S."/>
            <person name="Mori K."/>
            <person name="Huang L."/>
            <person name="Sciavilla P."/>
            <person name="Sandri C."/>
            <person name="Spiezio C."/>
            <person name="Vitali F."/>
            <person name="Cavalieri D."/>
            <person name="Perpetuini G."/>
            <person name="Tofalo R."/>
            <person name="Bonetti A."/>
            <person name="Arita M."/>
            <person name="Mattarelli P."/>
        </authorList>
    </citation>
    <scope>NUCLEOTIDE SEQUENCE [LARGE SCALE GENOMIC DNA]</scope>
    <source>
        <strain evidence="11 14">RST16</strain>
        <strain evidence="12 13">RST8</strain>
    </source>
</reference>
<keyword evidence="14" id="KW-1185">Reference proteome</keyword>
<evidence type="ECO:0000313" key="14">
    <source>
        <dbReference type="Proteomes" id="UP000374630"/>
    </source>
</evidence>
<feature type="binding site" evidence="10">
    <location>
        <position position="74"/>
    </location>
    <ligand>
        <name>Na(+)</name>
        <dbReference type="ChEBI" id="CHEBI:29101"/>
        <note>structural</note>
    </ligand>
</feature>
<protein>
    <recommendedName>
        <fullName evidence="10">Fluoride-specific ion channel FluC</fullName>
    </recommendedName>
</protein>
<proteinExistence type="inferred from homology"/>
<feature type="binding site" evidence="10">
    <location>
        <position position="77"/>
    </location>
    <ligand>
        <name>Na(+)</name>
        <dbReference type="ChEBI" id="CHEBI:29101"/>
        <note>structural</note>
    </ligand>
</feature>
<evidence type="ECO:0000256" key="4">
    <source>
        <dbReference type="ARBA" id="ARBA00022989"/>
    </source>
</evidence>
<dbReference type="EMBL" id="RZNZ01000007">
    <property type="protein sequence ID" value="KAA8820788.1"/>
    <property type="molecule type" value="Genomic_DNA"/>
</dbReference>
<comment type="function">
    <text evidence="9 10">Fluoride-specific ion channel. Important for reducing fluoride concentration in the cell, thus reducing its toxicity.</text>
</comment>
<dbReference type="PANTHER" id="PTHR28259">
    <property type="entry name" value="FLUORIDE EXPORT PROTEIN 1-RELATED"/>
    <property type="match status" value="1"/>
</dbReference>
<dbReference type="Proteomes" id="UP000345527">
    <property type="component" value="Unassembled WGS sequence"/>
</dbReference>
<evidence type="ECO:0000256" key="5">
    <source>
        <dbReference type="ARBA" id="ARBA00023136"/>
    </source>
</evidence>
<comment type="similarity">
    <text evidence="7 10">Belongs to the fluoride channel Fluc/FEX (TC 1.A.43) family.</text>
</comment>
<gene>
    <name evidence="10" type="primary">fluC</name>
    <name evidence="10" type="synonym">crcB</name>
    <name evidence="12" type="ORF">EM848_09055</name>
    <name evidence="11" type="ORF">EMO90_06310</name>
</gene>
<sequence length="124" mass="12993">MMVFLGICACGGLGAVARFVLTVSIKQWWKHPFPLPTFIINIIATFCAGVAAGAYAQLAVTHPTYLLFVTGFLGGFSTFSTAINEIVTLARKGKTPLAAAYLAATMLVPLLCVTGGWLLAGALL</sequence>
<comment type="catalytic activity">
    <reaction evidence="8">
        <text>fluoride(in) = fluoride(out)</text>
        <dbReference type="Rhea" id="RHEA:76159"/>
        <dbReference type="ChEBI" id="CHEBI:17051"/>
    </reaction>
    <physiologicalReaction direction="left-to-right" evidence="8">
        <dbReference type="Rhea" id="RHEA:76160"/>
    </physiologicalReaction>
</comment>
<feature type="transmembrane region" description="Helical" evidence="10">
    <location>
        <begin position="38"/>
        <end position="58"/>
    </location>
</feature>
<accession>A0A5J5DV53</accession>
<dbReference type="EMBL" id="RZOA01000019">
    <property type="protein sequence ID" value="KAA8822257.1"/>
    <property type="molecule type" value="Genomic_DNA"/>
</dbReference>
<feature type="transmembrane region" description="Helical" evidence="10">
    <location>
        <begin position="65"/>
        <end position="87"/>
    </location>
</feature>
<dbReference type="GO" id="GO:0062054">
    <property type="term" value="F:fluoride channel activity"/>
    <property type="evidence" value="ECO:0007669"/>
    <property type="project" value="UniProtKB-UniRule"/>
</dbReference>
<keyword evidence="10" id="KW-0813">Transport</keyword>
<evidence type="ECO:0000256" key="8">
    <source>
        <dbReference type="ARBA" id="ARBA00035585"/>
    </source>
</evidence>
<evidence type="ECO:0000256" key="2">
    <source>
        <dbReference type="ARBA" id="ARBA00022475"/>
    </source>
</evidence>
<keyword evidence="4 10" id="KW-1133">Transmembrane helix</keyword>
<dbReference type="GO" id="GO:0140114">
    <property type="term" value="P:cellular detoxification of fluoride"/>
    <property type="evidence" value="ECO:0007669"/>
    <property type="project" value="UniProtKB-UniRule"/>
</dbReference>
<evidence type="ECO:0000313" key="11">
    <source>
        <dbReference type="EMBL" id="KAA8820788.1"/>
    </source>
</evidence>
<name>A0A5J5DV53_9BIFI</name>
<dbReference type="GO" id="GO:0046872">
    <property type="term" value="F:metal ion binding"/>
    <property type="evidence" value="ECO:0007669"/>
    <property type="project" value="UniProtKB-KW"/>
</dbReference>
<dbReference type="OrthoDB" id="5148600at2"/>
<keyword evidence="3 10" id="KW-0812">Transmembrane</keyword>
<evidence type="ECO:0000256" key="7">
    <source>
        <dbReference type="ARBA" id="ARBA00035120"/>
    </source>
</evidence>
<keyword evidence="10" id="KW-0406">Ion transport</keyword>
<dbReference type="PANTHER" id="PTHR28259:SF1">
    <property type="entry name" value="FLUORIDE EXPORT PROTEIN 1-RELATED"/>
    <property type="match status" value="1"/>
</dbReference>
<keyword evidence="2 10" id="KW-1003">Cell membrane</keyword>
<feature type="transmembrane region" description="Helical" evidence="10">
    <location>
        <begin position="99"/>
        <end position="120"/>
    </location>
</feature>
<dbReference type="RefSeq" id="WP_150354610.1">
    <property type="nucleotide sequence ID" value="NZ_RZNZ01000007.1"/>
</dbReference>
<evidence type="ECO:0000313" key="13">
    <source>
        <dbReference type="Proteomes" id="UP000345527"/>
    </source>
</evidence>
<evidence type="ECO:0000256" key="6">
    <source>
        <dbReference type="ARBA" id="ARBA00023303"/>
    </source>
</evidence>
<evidence type="ECO:0000256" key="10">
    <source>
        <dbReference type="HAMAP-Rule" id="MF_00454"/>
    </source>
</evidence>
<comment type="caution">
    <text evidence="12">The sequence shown here is derived from an EMBL/GenBank/DDBJ whole genome shotgun (WGS) entry which is preliminary data.</text>
</comment>
<evidence type="ECO:0000256" key="9">
    <source>
        <dbReference type="ARBA" id="ARBA00049940"/>
    </source>
</evidence>
<dbReference type="GO" id="GO:0005886">
    <property type="term" value="C:plasma membrane"/>
    <property type="evidence" value="ECO:0007669"/>
    <property type="project" value="UniProtKB-SubCell"/>
</dbReference>
<dbReference type="Pfam" id="PF02537">
    <property type="entry name" value="CRCB"/>
    <property type="match status" value="1"/>
</dbReference>
<keyword evidence="10" id="KW-0915">Sodium</keyword>